<organism evidence="2 3">
    <name type="scientific">Aspergillus ochraceoroseus</name>
    <dbReference type="NCBI Taxonomy" id="138278"/>
    <lineage>
        <taxon>Eukaryota</taxon>
        <taxon>Fungi</taxon>
        <taxon>Dikarya</taxon>
        <taxon>Ascomycota</taxon>
        <taxon>Pezizomycotina</taxon>
        <taxon>Eurotiomycetes</taxon>
        <taxon>Eurotiomycetidae</taxon>
        <taxon>Eurotiales</taxon>
        <taxon>Aspergillaceae</taxon>
        <taxon>Aspergillus</taxon>
        <taxon>Aspergillus subgen. Nidulantes</taxon>
    </lineage>
</organism>
<evidence type="ECO:0000313" key="2">
    <source>
        <dbReference type="EMBL" id="KKK20153.1"/>
    </source>
</evidence>
<dbReference type="AlphaFoldDB" id="A0A0F8UKV7"/>
<dbReference type="EMBL" id="JYKN01001524">
    <property type="protein sequence ID" value="KKK20153.1"/>
    <property type="molecule type" value="Genomic_DNA"/>
</dbReference>
<proteinExistence type="predicted"/>
<gene>
    <name evidence="2" type="ORF">AOCH_007740</name>
</gene>
<dbReference type="OrthoDB" id="3259529at2759"/>
<feature type="compositionally biased region" description="Polar residues" evidence="1">
    <location>
        <begin position="35"/>
        <end position="46"/>
    </location>
</feature>
<feature type="compositionally biased region" description="Polar residues" evidence="1">
    <location>
        <begin position="11"/>
        <end position="20"/>
    </location>
</feature>
<comment type="caution">
    <text evidence="2">The sequence shown here is derived from an EMBL/GenBank/DDBJ whole genome shotgun (WGS) entry which is preliminary data.</text>
</comment>
<keyword evidence="3" id="KW-1185">Reference proteome</keyword>
<sequence length="311" mass="35358">MSWLKHHPLSSLGTASQAGSDSDDKTNESRDCSDTESTYSSESASNGGYGTDDTLAVTRVLEQHGIPCCLVGVAALVFYGAGRVREVMSPRSSISHLFMQRLIVSVMSQDWEICVPTELVGQAAEILQSEPYATQYRLVKPWPYYNPYSLIHTYHRFKSRGINHYFFLVPSIDMHIDCDPSTFTRSPKGLPYPKLDVFIQSCLDTCDMLQLCDVIDGTNVSEEWGENNLNLEGTNDVEWAKEKNKRGKEFGGKWAHSLFAWEGRKDKREMWLSLVRTKEDRLDWTKPKDVFITQYRVKGSPDPWTELSDMS</sequence>
<feature type="region of interest" description="Disordered" evidence="1">
    <location>
        <begin position="1"/>
        <end position="47"/>
    </location>
</feature>
<protein>
    <submittedName>
        <fullName evidence="2">Uncharacterized protein</fullName>
    </submittedName>
</protein>
<evidence type="ECO:0000256" key="1">
    <source>
        <dbReference type="SAM" id="MobiDB-lite"/>
    </source>
</evidence>
<feature type="compositionally biased region" description="Basic and acidic residues" evidence="1">
    <location>
        <begin position="22"/>
        <end position="33"/>
    </location>
</feature>
<dbReference type="Proteomes" id="UP000034947">
    <property type="component" value="Unassembled WGS sequence"/>
</dbReference>
<reference evidence="2 3" key="1">
    <citation type="submission" date="2015-02" db="EMBL/GenBank/DDBJ databases">
        <title>Draft Genome Sequences of Two Closely-Related Aflatoxigenic Aspergillus Species Obtained from the Cote d'Ivoire.</title>
        <authorList>
            <person name="Moore G.G."/>
            <person name="Beltz S.B."/>
            <person name="Mack B.M."/>
        </authorList>
    </citation>
    <scope>NUCLEOTIDE SEQUENCE [LARGE SCALE GENOMIC DNA]</scope>
    <source>
        <strain evidence="2 3">SRRC1432</strain>
    </source>
</reference>
<dbReference type="VEuPathDB" id="FungiDB:P175DRAFT_0522747"/>
<accession>A0A0F8UKV7</accession>
<evidence type="ECO:0000313" key="3">
    <source>
        <dbReference type="Proteomes" id="UP000034947"/>
    </source>
</evidence>
<name>A0A0F8UKV7_9EURO</name>